<evidence type="ECO:0000256" key="3">
    <source>
        <dbReference type="SAM" id="Phobius"/>
    </source>
</evidence>
<gene>
    <name evidence="4" type="ORF">EFBL_2507</name>
</gene>
<dbReference type="AlphaFoldDB" id="A0A292YQT7"/>
<feature type="transmembrane region" description="Helical" evidence="3">
    <location>
        <begin position="21"/>
        <end position="45"/>
    </location>
</feature>
<dbReference type="SUPFAM" id="SSF54523">
    <property type="entry name" value="Pili subunits"/>
    <property type="match status" value="1"/>
</dbReference>
<evidence type="ECO:0000256" key="1">
    <source>
        <dbReference type="ARBA" id="ARBA00004241"/>
    </source>
</evidence>
<dbReference type="InterPro" id="IPR016785">
    <property type="entry name" value="ComGD"/>
</dbReference>
<keyword evidence="3" id="KW-0472">Membrane</keyword>
<dbReference type="GO" id="GO:0009986">
    <property type="term" value="C:cell surface"/>
    <property type="evidence" value="ECO:0007669"/>
    <property type="project" value="UniProtKB-SubCell"/>
</dbReference>
<dbReference type="GO" id="GO:0030420">
    <property type="term" value="P:establishment of competence for transformation"/>
    <property type="evidence" value="ECO:0007669"/>
    <property type="project" value="UniProtKB-KW"/>
</dbReference>
<organism evidence="4 5">
    <name type="scientific">Effusibacillus lacus</name>
    <dbReference type="NCBI Taxonomy" id="1348429"/>
    <lineage>
        <taxon>Bacteria</taxon>
        <taxon>Bacillati</taxon>
        <taxon>Bacillota</taxon>
        <taxon>Bacilli</taxon>
        <taxon>Bacillales</taxon>
        <taxon>Alicyclobacillaceae</taxon>
        <taxon>Effusibacillus</taxon>
    </lineage>
</organism>
<keyword evidence="2" id="KW-0178">Competence</keyword>
<evidence type="ECO:0000313" key="4">
    <source>
        <dbReference type="EMBL" id="GAX90865.1"/>
    </source>
</evidence>
<dbReference type="InterPro" id="IPR045584">
    <property type="entry name" value="Pilin-like"/>
</dbReference>
<proteinExistence type="predicted"/>
<keyword evidence="5" id="KW-1185">Reference proteome</keyword>
<protein>
    <submittedName>
        <fullName evidence="4">Prepilin-type N-terminal cleavage/methylation domain-containing protein</fullName>
    </submittedName>
</protein>
<dbReference type="OrthoDB" id="9973795at2"/>
<keyword evidence="3" id="KW-1133">Transmembrane helix</keyword>
<accession>A0A292YQT7</accession>
<comment type="caution">
    <text evidence="4">The sequence shown here is derived from an EMBL/GenBank/DDBJ whole genome shotgun (WGS) entry which is preliminary data.</text>
</comment>
<dbReference type="EMBL" id="BDUF01000068">
    <property type="protein sequence ID" value="GAX90865.1"/>
    <property type="molecule type" value="Genomic_DNA"/>
</dbReference>
<name>A0A292YQT7_9BACL</name>
<reference evidence="5" key="1">
    <citation type="submission" date="2017-07" db="EMBL/GenBank/DDBJ databases">
        <title>Draft genome sequence of Effusibacillus lacus strain skLN1.</title>
        <authorList>
            <person name="Watanabe M."/>
            <person name="Kojima H."/>
            <person name="Fukui M."/>
        </authorList>
    </citation>
    <scope>NUCLEOTIDE SEQUENCE [LARGE SCALE GENOMIC DNA]</scope>
    <source>
        <strain evidence="5">skLN1</strain>
    </source>
</reference>
<sequence length="166" mass="18145">MMKRSCPVQNIPRSLQRNNAGYSLLELLVVLFCLSALLGIAMPAYRQTVDYWHLKSAADQLAAHLKECQSQAVLSGIPQSLHIAGETQYEIRSGAGVKLKVKLPKGIRLSGNLALNRNFIEFNGKGHPAGGGSLVLENSHGKKFRITVQLHTGQIQLKEGTDEQDS</sequence>
<keyword evidence="3" id="KW-0812">Transmembrane</keyword>
<comment type="subcellular location">
    <subcellularLocation>
        <location evidence="1">Cell surface</location>
    </subcellularLocation>
</comment>
<evidence type="ECO:0000256" key="2">
    <source>
        <dbReference type="ARBA" id="ARBA00023287"/>
    </source>
</evidence>
<dbReference type="Pfam" id="PF07963">
    <property type="entry name" value="N_methyl"/>
    <property type="match status" value="1"/>
</dbReference>
<dbReference type="Proteomes" id="UP000217785">
    <property type="component" value="Unassembled WGS sequence"/>
</dbReference>
<dbReference type="PIRSF" id="PIRSF021292">
    <property type="entry name" value="Competence_ComGD"/>
    <property type="match status" value="1"/>
</dbReference>
<dbReference type="InterPro" id="IPR012902">
    <property type="entry name" value="N_methyl_site"/>
</dbReference>
<evidence type="ECO:0000313" key="5">
    <source>
        <dbReference type="Proteomes" id="UP000217785"/>
    </source>
</evidence>